<keyword evidence="2" id="KW-1185">Reference proteome</keyword>
<protein>
    <submittedName>
        <fullName evidence="1">Uncharacterized protein</fullName>
    </submittedName>
</protein>
<dbReference type="Proteomes" id="UP000790709">
    <property type="component" value="Unassembled WGS sequence"/>
</dbReference>
<evidence type="ECO:0000313" key="1">
    <source>
        <dbReference type="EMBL" id="KAH7923042.1"/>
    </source>
</evidence>
<dbReference type="EMBL" id="MU266464">
    <property type="protein sequence ID" value="KAH7923042.1"/>
    <property type="molecule type" value="Genomic_DNA"/>
</dbReference>
<name>A0ACB8BE30_9AGAM</name>
<organism evidence="1 2">
    <name type="scientific">Leucogyrophana mollusca</name>
    <dbReference type="NCBI Taxonomy" id="85980"/>
    <lineage>
        <taxon>Eukaryota</taxon>
        <taxon>Fungi</taxon>
        <taxon>Dikarya</taxon>
        <taxon>Basidiomycota</taxon>
        <taxon>Agaricomycotina</taxon>
        <taxon>Agaricomycetes</taxon>
        <taxon>Agaricomycetidae</taxon>
        <taxon>Boletales</taxon>
        <taxon>Boletales incertae sedis</taxon>
        <taxon>Leucogyrophana</taxon>
    </lineage>
</organism>
<evidence type="ECO:0000313" key="2">
    <source>
        <dbReference type="Proteomes" id="UP000790709"/>
    </source>
</evidence>
<gene>
    <name evidence="1" type="ORF">BV22DRAFT_611664</name>
</gene>
<sequence>MRSFSTLSVLFTAALSAFTYAAPTGPTDALKLPNVGDLTKLGSTVPVQTRETPASVAVIFTNVQETIIPLTDKFTFITPANATAAEITPIIGQIKDCLLTATVSLKALVGLELSVILAPVEGTVQLTVAEVAKLVGGVLCVCNLSLEV</sequence>
<comment type="caution">
    <text evidence="1">The sequence shown here is derived from an EMBL/GenBank/DDBJ whole genome shotgun (WGS) entry which is preliminary data.</text>
</comment>
<proteinExistence type="predicted"/>
<reference evidence="1" key="1">
    <citation type="journal article" date="2021" name="New Phytol.">
        <title>Evolutionary innovations through gain and loss of genes in the ectomycorrhizal Boletales.</title>
        <authorList>
            <person name="Wu G."/>
            <person name="Miyauchi S."/>
            <person name="Morin E."/>
            <person name="Kuo A."/>
            <person name="Drula E."/>
            <person name="Varga T."/>
            <person name="Kohler A."/>
            <person name="Feng B."/>
            <person name="Cao Y."/>
            <person name="Lipzen A."/>
            <person name="Daum C."/>
            <person name="Hundley H."/>
            <person name="Pangilinan J."/>
            <person name="Johnson J."/>
            <person name="Barry K."/>
            <person name="LaButti K."/>
            <person name="Ng V."/>
            <person name="Ahrendt S."/>
            <person name="Min B."/>
            <person name="Choi I.G."/>
            <person name="Park H."/>
            <person name="Plett J.M."/>
            <person name="Magnuson J."/>
            <person name="Spatafora J.W."/>
            <person name="Nagy L.G."/>
            <person name="Henrissat B."/>
            <person name="Grigoriev I.V."/>
            <person name="Yang Z.L."/>
            <person name="Xu J."/>
            <person name="Martin F.M."/>
        </authorList>
    </citation>
    <scope>NUCLEOTIDE SEQUENCE</scope>
    <source>
        <strain evidence="1">KUC20120723A-06</strain>
    </source>
</reference>
<accession>A0ACB8BE30</accession>